<dbReference type="EMBL" id="JAVDDT010000001">
    <property type="protein sequence ID" value="MDQ2068624.1"/>
    <property type="molecule type" value="Genomic_DNA"/>
</dbReference>
<gene>
    <name evidence="2" type="ORF">RBH19_01895</name>
</gene>
<dbReference type="SMART" id="SM00421">
    <property type="entry name" value="HTH_LUXR"/>
    <property type="match status" value="1"/>
</dbReference>
<reference evidence="2 3" key="1">
    <citation type="submission" date="2023-08" db="EMBL/GenBank/DDBJ databases">
        <title>Whole-genome sequencing of halo(alkali)philic microorganisms from hypersaline lakes.</title>
        <authorList>
            <person name="Sorokin D.Y."/>
            <person name="Abbas B."/>
            <person name="Merkel A.Y."/>
        </authorList>
    </citation>
    <scope>NUCLEOTIDE SEQUENCE [LARGE SCALE GENOMIC DNA]</scope>
    <source>
        <strain evidence="2 3">AB-CW4</strain>
    </source>
</reference>
<dbReference type="InterPro" id="IPR000792">
    <property type="entry name" value="Tscrpt_reg_LuxR_C"/>
</dbReference>
<organism evidence="2 3">
    <name type="scientific">Natronospira bacteriovora</name>
    <dbReference type="NCBI Taxonomy" id="3069753"/>
    <lineage>
        <taxon>Bacteria</taxon>
        <taxon>Pseudomonadati</taxon>
        <taxon>Pseudomonadota</taxon>
        <taxon>Gammaproteobacteria</taxon>
        <taxon>Natronospirales</taxon>
        <taxon>Natronospiraceae</taxon>
        <taxon>Natronospira</taxon>
    </lineage>
</organism>
<dbReference type="InterPro" id="IPR036388">
    <property type="entry name" value="WH-like_DNA-bd_sf"/>
</dbReference>
<dbReference type="Gene3D" id="1.10.10.10">
    <property type="entry name" value="Winged helix-like DNA-binding domain superfamily/Winged helix DNA-binding domain"/>
    <property type="match status" value="1"/>
</dbReference>
<dbReference type="InterPro" id="IPR016032">
    <property type="entry name" value="Sig_transdc_resp-reg_C-effctor"/>
</dbReference>
<evidence type="ECO:0000259" key="1">
    <source>
        <dbReference type="SMART" id="SM00421"/>
    </source>
</evidence>
<dbReference type="SUPFAM" id="SSF46894">
    <property type="entry name" value="C-terminal effector domain of the bipartite response regulators"/>
    <property type="match status" value="1"/>
</dbReference>
<dbReference type="RefSeq" id="WP_306727106.1">
    <property type="nucleotide sequence ID" value="NZ_JAVDDT010000001.1"/>
</dbReference>
<proteinExistence type="predicted"/>
<sequence length="392" mass="43568">MTSTRDIDVFSRLVESVYTAASDPSHWQRFLIDLADTLNAKSGIIRVIDERNTAIRANIHHNLDPALQKAHREHYVKKDIFIDVLKTVPAGFIATSEQLFTRRELQHNEFFADYMRPQENYHVCGGLAVRNEDCVFKFAVQRHLASGPFGREDEAYMRRLVPHIQRAVNLGHLLSQTRQQADAAEHTLNALSVGILLLDSQHRIIHSNDKAGELLAQQCGLTTRAGHVAVAHAGDRKGFQNLLDTVQARISSAQPPAPEALLLKSQPGQPRILLVACPARKGALGFDGPWPDVETALLVSNLDDAGLVNRDILMSLYGLTSAEARLACALSQGHELADLSKHWHLSRETLRSHLKKVLAKTRTKRQSELIRLLTGKPWNMTASQPCSGSRSP</sequence>
<evidence type="ECO:0000313" key="2">
    <source>
        <dbReference type="EMBL" id="MDQ2068624.1"/>
    </source>
</evidence>
<name>A0ABU0W3U0_9GAMM</name>
<evidence type="ECO:0000313" key="3">
    <source>
        <dbReference type="Proteomes" id="UP001239019"/>
    </source>
</evidence>
<feature type="domain" description="HTH luxR-type" evidence="1">
    <location>
        <begin position="316"/>
        <end position="373"/>
    </location>
</feature>
<comment type="caution">
    <text evidence="2">The sequence shown here is derived from an EMBL/GenBank/DDBJ whole genome shotgun (WGS) entry which is preliminary data.</text>
</comment>
<dbReference type="Proteomes" id="UP001239019">
    <property type="component" value="Unassembled WGS sequence"/>
</dbReference>
<keyword evidence="3" id="KW-1185">Reference proteome</keyword>
<accession>A0ABU0W3U0</accession>
<protein>
    <submittedName>
        <fullName evidence="2">Helix-turn-helix transcriptional regulator</fullName>
    </submittedName>
</protein>